<proteinExistence type="predicted"/>
<sequence length="56" mass="6565">AASFKRKRVYQFKDDEAAFWAHEESTKEYNEILEASWKFYCSALDQTGDDIGPKDK</sequence>
<accession>A0A9K3DCA6</accession>
<reference evidence="1 2" key="1">
    <citation type="journal article" date="2018" name="PLoS ONE">
        <title>The draft genome of Kipferlia bialata reveals reductive genome evolution in fornicate parasites.</title>
        <authorList>
            <person name="Tanifuji G."/>
            <person name="Takabayashi S."/>
            <person name="Kume K."/>
            <person name="Takagi M."/>
            <person name="Nakayama T."/>
            <person name="Kamikawa R."/>
            <person name="Inagaki Y."/>
            <person name="Hashimoto T."/>
        </authorList>
    </citation>
    <scope>NUCLEOTIDE SEQUENCE [LARGE SCALE GENOMIC DNA]</scope>
    <source>
        <strain evidence="1">NY0173</strain>
    </source>
</reference>
<dbReference type="AlphaFoldDB" id="A0A9K3DCA6"/>
<keyword evidence="2" id="KW-1185">Reference proteome</keyword>
<dbReference type="EMBL" id="BDIP01009551">
    <property type="protein sequence ID" value="GIQ92375.1"/>
    <property type="molecule type" value="Genomic_DNA"/>
</dbReference>
<feature type="non-terminal residue" evidence="1">
    <location>
        <position position="56"/>
    </location>
</feature>
<organism evidence="1 2">
    <name type="scientific">Kipferlia bialata</name>
    <dbReference type="NCBI Taxonomy" id="797122"/>
    <lineage>
        <taxon>Eukaryota</taxon>
        <taxon>Metamonada</taxon>
        <taxon>Carpediemonas-like organisms</taxon>
        <taxon>Kipferlia</taxon>
    </lineage>
</organism>
<comment type="caution">
    <text evidence="1">The sequence shown here is derived from an EMBL/GenBank/DDBJ whole genome shotgun (WGS) entry which is preliminary data.</text>
</comment>
<name>A0A9K3DCA6_9EUKA</name>
<dbReference type="Proteomes" id="UP000265618">
    <property type="component" value="Unassembled WGS sequence"/>
</dbReference>
<evidence type="ECO:0000313" key="1">
    <source>
        <dbReference type="EMBL" id="GIQ92375.1"/>
    </source>
</evidence>
<feature type="non-terminal residue" evidence="1">
    <location>
        <position position="1"/>
    </location>
</feature>
<protein>
    <submittedName>
        <fullName evidence="1">Uncharacterized protein</fullName>
    </submittedName>
</protein>
<evidence type="ECO:0000313" key="2">
    <source>
        <dbReference type="Proteomes" id="UP000265618"/>
    </source>
</evidence>
<gene>
    <name evidence="1" type="ORF">KIPB_016103</name>
</gene>